<dbReference type="InterPro" id="IPR027417">
    <property type="entry name" value="P-loop_NTPase"/>
</dbReference>
<reference evidence="2" key="1">
    <citation type="submission" date="2019-01" db="EMBL/GenBank/DDBJ databases">
        <title>Anaerobic oxidation of ethane by archaea from a marine hydrocarbon seep.</title>
        <authorList>
            <person name="Musat F."/>
        </authorList>
    </citation>
    <scope>NUCLEOTIDE SEQUENCE [LARGE SCALE GENOMIC DNA]</scope>
</reference>
<dbReference type="AlphaFoldDB" id="A0A8B3S2S0"/>
<dbReference type="SUPFAM" id="SSF52540">
    <property type="entry name" value="P-loop containing nucleoside triphosphate hydrolases"/>
    <property type="match status" value="1"/>
</dbReference>
<dbReference type="Proteomes" id="UP000291831">
    <property type="component" value="Unassembled WGS sequence"/>
</dbReference>
<comment type="caution">
    <text evidence="1">The sequence shown here is derived from an EMBL/GenBank/DDBJ whole genome shotgun (WGS) entry which is preliminary data.</text>
</comment>
<dbReference type="EMBL" id="RPGO01000024">
    <property type="protein sequence ID" value="RZB31024.1"/>
    <property type="molecule type" value="Genomic_DNA"/>
</dbReference>
<accession>A0A8B3S2S0</accession>
<name>A0A8B3S2S0_9EURY</name>
<evidence type="ECO:0000313" key="2">
    <source>
        <dbReference type="Proteomes" id="UP000291831"/>
    </source>
</evidence>
<protein>
    <recommendedName>
        <fullName evidence="3">Helicase</fullName>
    </recommendedName>
</protein>
<gene>
    <name evidence="1" type="ORF">AEth_00978</name>
</gene>
<dbReference type="Gene3D" id="3.40.50.300">
    <property type="entry name" value="P-loop containing nucleotide triphosphate hydrolases"/>
    <property type="match status" value="1"/>
</dbReference>
<proteinExistence type="predicted"/>
<organism evidence="1 2">
    <name type="scientific">Candidatus Argoarchaeum ethanivorans</name>
    <dbReference type="NCBI Taxonomy" id="2608793"/>
    <lineage>
        <taxon>Archaea</taxon>
        <taxon>Methanobacteriati</taxon>
        <taxon>Methanobacteriota</taxon>
        <taxon>Stenosarchaea group</taxon>
        <taxon>Methanomicrobia</taxon>
        <taxon>Methanosarcinales</taxon>
        <taxon>Methanosarcinales incertae sedis</taxon>
        <taxon>GOM Arc I cluster</taxon>
        <taxon>Candidatus Argoarchaeum</taxon>
    </lineage>
</organism>
<evidence type="ECO:0000313" key="1">
    <source>
        <dbReference type="EMBL" id="RZB31024.1"/>
    </source>
</evidence>
<sequence length="803" mass="92252">MISISSQEMFVEDMVNYILSRMAGDHDQDEFVDGKPSRKFLIGTLAARKDTSTDLMKIKDNDTKASIRIHRLKASVLVKKTALQLNPEIKIKATGYVYYKVKKNSGSDQISKVSESGSISDEQDDIKSQWKRLAFDHNRNFTPSSNNTIEEHVDFSNIMTIANHDPLIRKKTADDVWNAKISVQTSDFDEHHILVSFNYENCGIEPLKDSDFERTIFNCKLSVDLGNLEVEEFCDEYLYEGHKQRYYYDFRTINCQAEWIDNKKQFMTGHWGKFLQENIRPRSSISGLNLLFSDLMSPDDFIPSLDKLVVEMKKYLEYYRNNVPASVSRDEFQPRTGNREKTWNERIEHIRQFECLILRIESGINLVKSRSRVKDVFLKTNETFNNYYISRGVSYAGWRVFQLVFFLASIESIVEEKDLDVVDVLHVDTGGGKSEAYFALVSFTAFYERVTGKKDGVSAIVKFPLRMLSIQQLERISGIIIHAEKVRGRSPTFPGFPFTLGYYVGNRDEEFPALYQEVRKRLYHKDGKLITPPPISLVLSKCPLCPPEEKGDIRLHDDPDHKRILHKCDRCKSEFYIYTSDREIFRWRPTVIVSTVDKWAALSQQRRIRSLLGGCGSLCPDGHGFIPSGDRCEEKTDEAFQCDNVRADERSSAGPRLSIQDEMHLLRECFGTISSHFEGLVEALVEDTSSGRKLKHIAMSATLNGSKDQIKELYHKDSFVIPEQCPEGVGSPNDFFFEKLDGPKRIVYGLKPNVRDNHYAALRTLLHFAEFIIGAQRDLNSNSSDFCSRYLIEEPIDAQCLIN</sequence>
<evidence type="ECO:0008006" key="3">
    <source>
        <dbReference type="Google" id="ProtNLM"/>
    </source>
</evidence>